<dbReference type="Proteomes" id="UP001438707">
    <property type="component" value="Unassembled WGS sequence"/>
</dbReference>
<accession>A0AAW1RGJ8</accession>
<dbReference type="FunFam" id="3.30.1370.100:FF:000001">
    <property type="entry name" value="Mismatch repair endonuclease pms1, putative"/>
    <property type="match status" value="1"/>
</dbReference>
<sequence>MSQRVKIQPIDKNTVHRICSGQVILDLATAVKELLENSLDAGASNIELRLKEYGSELIEVADNGHGLSPDNYESATLKYCTSKINTFSDLQALGTFGFRGEALSSLCAMSKLSIITRTAEQSTAVRLTYNANGSLASTEATARAAGTTVAVQDLFKPLAVRHKEFKRSIKREYAKLICVLQAYAMISTGVRLVCTNQAGSAARTTVVSTQSNNAILQNITTVFGSKASDTLRPFHAEAGESAHITGFVTKAGVSSGRAGGDRQFFFLNGRPVDMPKASKIINEMFRSLASPAAAGSRPMAVLDFHLPKDSYDVNVTPDKRQAFLQQEGMLLESLRQELSKLWEPSRSTYDVQDTVGSSQSQAAIVRRKRISQGSSLPTHMEDEFENHPIAEESQGLDENALHPQEPTAGAGSPVPLLAFGRPSSSGGVKPQKRMLLAFEGPGKKPRTSLPKQATLSHLIPRLHPSNASGSQQHLNDQSPPAAPFLVPTDSPGPSDCKSHVTTPGILPDMGDNTTSPPARASTAAAPATSTQDTDEELAGGQCSSSMLEDKPMHIPSSGPLADASSSDPLAAAAFVATAIQDEAACSQSESEPQLSCSLSMMRQRLQKRRSSRLRAASSNGQRHAFAAASLQAEGSDRGLDSEQAAENELERVFNKANFSSMEVLGQFNLGFIVARLADDLFILDQHACDEKYNFERLQRETVLNRQPLLIPQPLDLSPSETVLLRVHQPSLQANGFEVKELDAGQLALTSVPFSRFTVFGVSDIQELLTLLEQHGSSTQPQGMTCEASHSAAQRWGTNVVRPSRVRAMLAMRACRSSIMVGRALGLHEMQRICMHLSKLDSPWNCPHGRPTMRHLAVTTC</sequence>
<dbReference type="SMART" id="SM00853">
    <property type="entry name" value="MutL_C"/>
    <property type="match status" value="1"/>
</dbReference>
<feature type="domain" description="DNA mismatch repair protein S5" evidence="5">
    <location>
        <begin position="219"/>
        <end position="343"/>
    </location>
</feature>
<dbReference type="Gene3D" id="3.30.565.10">
    <property type="entry name" value="Histidine kinase-like ATPase, C-terminal domain"/>
    <property type="match status" value="1"/>
</dbReference>
<proteinExistence type="inferred from homology"/>
<dbReference type="NCBIfam" id="TIGR00585">
    <property type="entry name" value="mutl"/>
    <property type="match status" value="1"/>
</dbReference>
<feature type="compositionally biased region" description="Polar residues" evidence="3">
    <location>
        <begin position="346"/>
        <end position="362"/>
    </location>
</feature>
<dbReference type="InterPro" id="IPR020568">
    <property type="entry name" value="Ribosomal_Su5_D2-typ_SF"/>
</dbReference>
<dbReference type="InterPro" id="IPR042121">
    <property type="entry name" value="MutL_C_regsub"/>
</dbReference>
<evidence type="ECO:0000313" key="6">
    <source>
        <dbReference type="EMBL" id="KAK9832436.1"/>
    </source>
</evidence>
<comment type="similarity">
    <text evidence="1">Belongs to the DNA mismatch repair MutL/HexB family.</text>
</comment>
<dbReference type="InterPro" id="IPR036890">
    <property type="entry name" value="HATPase_C_sf"/>
</dbReference>
<evidence type="ECO:0000256" key="3">
    <source>
        <dbReference type="SAM" id="MobiDB-lite"/>
    </source>
</evidence>
<dbReference type="Gene3D" id="3.30.230.10">
    <property type="match status" value="1"/>
</dbReference>
<dbReference type="Pfam" id="PF08676">
    <property type="entry name" value="MutL_C"/>
    <property type="match status" value="1"/>
</dbReference>
<dbReference type="AlphaFoldDB" id="A0AAW1RGJ8"/>
<dbReference type="SUPFAM" id="SSF54211">
    <property type="entry name" value="Ribosomal protein S5 domain 2-like"/>
    <property type="match status" value="1"/>
</dbReference>
<dbReference type="GO" id="GO:0016887">
    <property type="term" value="F:ATP hydrolysis activity"/>
    <property type="evidence" value="ECO:0007669"/>
    <property type="project" value="InterPro"/>
</dbReference>
<dbReference type="SUPFAM" id="SSF118116">
    <property type="entry name" value="DNA mismatch repair protein MutL"/>
    <property type="match status" value="1"/>
</dbReference>
<comment type="caution">
    <text evidence="6">The sequence shown here is derived from an EMBL/GenBank/DDBJ whole genome shotgun (WGS) entry which is preliminary data.</text>
</comment>
<feature type="region of interest" description="Disordered" evidence="3">
    <location>
        <begin position="400"/>
        <end position="430"/>
    </location>
</feature>
<dbReference type="GO" id="GO:0030983">
    <property type="term" value="F:mismatched DNA binding"/>
    <property type="evidence" value="ECO:0007669"/>
    <property type="project" value="InterPro"/>
</dbReference>
<dbReference type="SUPFAM" id="SSF55874">
    <property type="entry name" value="ATPase domain of HSP90 chaperone/DNA topoisomerase II/histidine kinase"/>
    <property type="match status" value="1"/>
</dbReference>
<feature type="region of interest" description="Disordered" evidence="3">
    <location>
        <begin position="346"/>
        <end position="381"/>
    </location>
</feature>
<dbReference type="Gene3D" id="3.30.1540.20">
    <property type="entry name" value="MutL, C-terminal domain, dimerisation subdomain"/>
    <property type="match status" value="1"/>
</dbReference>
<dbReference type="GO" id="GO:0005524">
    <property type="term" value="F:ATP binding"/>
    <property type="evidence" value="ECO:0007669"/>
    <property type="project" value="InterPro"/>
</dbReference>
<dbReference type="EMBL" id="JALJOS010000012">
    <property type="protein sequence ID" value="KAK9832436.1"/>
    <property type="molecule type" value="Genomic_DNA"/>
</dbReference>
<dbReference type="PANTHER" id="PTHR10073:SF52">
    <property type="entry name" value="MISMATCH REPAIR ENDONUCLEASE PMS2"/>
    <property type="match status" value="1"/>
</dbReference>
<dbReference type="InterPro" id="IPR038973">
    <property type="entry name" value="MutL/Mlh/Pms-like"/>
</dbReference>
<evidence type="ECO:0000256" key="2">
    <source>
        <dbReference type="ARBA" id="ARBA00022763"/>
    </source>
</evidence>
<dbReference type="PANTHER" id="PTHR10073">
    <property type="entry name" value="DNA MISMATCH REPAIR PROTEIN MLH, PMS, MUTL"/>
    <property type="match status" value="1"/>
</dbReference>
<dbReference type="InterPro" id="IPR002099">
    <property type="entry name" value="MutL/Mlh/PMS"/>
</dbReference>
<keyword evidence="2" id="KW-0227">DNA damage</keyword>
<organism evidence="6 7">
    <name type="scientific">Apatococcus lobatus</name>
    <dbReference type="NCBI Taxonomy" id="904363"/>
    <lineage>
        <taxon>Eukaryota</taxon>
        <taxon>Viridiplantae</taxon>
        <taxon>Chlorophyta</taxon>
        <taxon>core chlorophytes</taxon>
        <taxon>Trebouxiophyceae</taxon>
        <taxon>Chlorellales</taxon>
        <taxon>Chlorellaceae</taxon>
        <taxon>Apatococcus</taxon>
    </lineage>
</organism>
<gene>
    <name evidence="6" type="ORF">WJX74_010234</name>
</gene>
<dbReference type="InterPro" id="IPR014762">
    <property type="entry name" value="DNA_mismatch_repair_CS"/>
</dbReference>
<dbReference type="CDD" id="cd03484">
    <property type="entry name" value="MutL_Trans_hPMS_2_like"/>
    <property type="match status" value="1"/>
</dbReference>
<dbReference type="InterPro" id="IPR037198">
    <property type="entry name" value="MutL_C_sf"/>
</dbReference>
<evidence type="ECO:0000259" key="4">
    <source>
        <dbReference type="SMART" id="SM00853"/>
    </source>
</evidence>
<dbReference type="GO" id="GO:0140664">
    <property type="term" value="F:ATP-dependent DNA damage sensor activity"/>
    <property type="evidence" value="ECO:0007669"/>
    <property type="project" value="InterPro"/>
</dbReference>
<reference evidence="6 7" key="1">
    <citation type="journal article" date="2024" name="Nat. Commun.">
        <title>Phylogenomics reveals the evolutionary origins of lichenization in chlorophyte algae.</title>
        <authorList>
            <person name="Puginier C."/>
            <person name="Libourel C."/>
            <person name="Otte J."/>
            <person name="Skaloud P."/>
            <person name="Haon M."/>
            <person name="Grisel S."/>
            <person name="Petersen M."/>
            <person name="Berrin J.G."/>
            <person name="Delaux P.M."/>
            <person name="Dal Grande F."/>
            <person name="Keller J."/>
        </authorList>
    </citation>
    <scope>NUCLEOTIDE SEQUENCE [LARGE SCALE GENOMIC DNA]</scope>
    <source>
        <strain evidence="6 7">SAG 2145</strain>
    </source>
</reference>
<dbReference type="InterPro" id="IPR042120">
    <property type="entry name" value="MutL_C_dimsub"/>
</dbReference>
<dbReference type="Gene3D" id="3.30.1370.100">
    <property type="entry name" value="MutL, C-terminal domain, regulatory subdomain"/>
    <property type="match status" value="1"/>
</dbReference>
<dbReference type="Pfam" id="PF01119">
    <property type="entry name" value="DNA_mis_repair"/>
    <property type="match status" value="1"/>
</dbReference>
<dbReference type="FunFam" id="3.30.565.10:FF:000014">
    <property type="entry name" value="Mismatch repair endonuclease pms1, putative"/>
    <property type="match status" value="1"/>
</dbReference>
<protein>
    <submittedName>
        <fullName evidence="6">Uncharacterized protein</fullName>
    </submittedName>
</protein>
<dbReference type="SMART" id="SM01340">
    <property type="entry name" value="DNA_mis_repair"/>
    <property type="match status" value="1"/>
</dbReference>
<evidence type="ECO:0000256" key="1">
    <source>
        <dbReference type="ARBA" id="ARBA00006082"/>
    </source>
</evidence>
<dbReference type="GO" id="GO:0006298">
    <property type="term" value="P:mismatch repair"/>
    <property type="evidence" value="ECO:0007669"/>
    <property type="project" value="InterPro"/>
</dbReference>
<dbReference type="Pfam" id="PF13589">
    <property type="entry name" value="HATPase_c_3"/>
    <property type="match status" value="1"/>
</dbReference>
<dbReference type="GO" id="GO:0032389">
    <property type="term" value="C:MutLalpha complex"/>
    <property type="evidence" value="ECO:0007669"/>
    <property type="project" value="TreeGrafter"/>
</dbReference>
<feature type="compositionally biased region" description="Low complexity" evidence="3">
    <location>
        <begin position="513"/>
        <end position="530"/>
    </location>
</feature>
<evidence type="ECO:0000313" key="7">
    <source>
        <dbReference type="Proteomes" id="UP001438707"/>
    </source>
</evidence>
<keyword evidence="7" id="KW-1185">Reference proteome</keyword>
<dbReference type="InterPro" id="IPR013507">
    <property type="entry name" value="DNA_mismatch_S5_2-like"/>
</dbReference>
<dbReference type="InterPro" id="IPR014790">
    <property type="entry name" value="MutL_C"/>
</dbReference>
<name>A0AAW1RGJ8_9CHLO</name>
<feature type="compositionally biased region" description="Polar residues" evidence="3">
    <location>
        <begin position="465"/>
        <end position="478"/>
    </location>
</feature>
<dbReference type="PROSITE" id="PS00058">
    <property type="entry name" value="DNA_MISMATCH_REPAIR_1"/>
    <property type="match status" value="1"/>
</dbReference>
<dbReference type="CDD" id="cd16926">
    <property type="entry name" value="HATPase_MutL-MLH-PMS-like"/>
    <property type="match status" value="1"/>
</dbReference>
<feature type="region of interest" description="Disordered" evidence="3">
    <location>
        <begin position="461"/>
        <end position="565"/>
    </location>
</feature>
<feature type="domain" description="MutL C-terminal dimerisation" evidence="4">
    <location>
        <begin position="663"/>
        <end position="824"/>
    </location>
</feature>
<evidence type="ECO:0000259" key="5">
    <source>
        <dbReference type="SMART" id="SM01340"/>
    </source>
</evidence>
<dbReference type="InterPro" id="IPR014721">
    <property type="entry name" value="Ribsml_uS5_D2-typ_fold_subgr"/>
</dbReference>